<feature type="domain" description="Tubulin-folding cofactor D ARM repeats" evidence="6">
    <location>
        <begin position="289"/>
        <end position="533"/>
    </location>
</feature>
<feature type="domain" description="Tubulin-folding cofactor D C-terminal" evidence="5">
    <location>
        <begin position="881"/>
        <end position="1069"/>
    </location>
</feature>
<dbReference type="InterPro" id="IPR011989">
    <property type="entry name" value="ARM-like"/>
</dbReference>
<evidence type="ECO:0000256" key="4">
    <source>
        <dbReference type="SAM" id="Phobius"/>
    </source>
</evidence>
<dbReference type="eggNOG" id="KOG1943">
    <property type="taxonomic scope" value="Eukaryota"/>
</dbReference>
<dbReference type="InterPro" id="IPR022577">
    <property type="entry name" value="TBCD_C"/>
</dbReference>
<dbReference type="InterPro" id="IPR058033">
    <property type="entry name" value="ARM_TBCD_2nd"/>
</dbReference>
<gene>
    <name evidence="7" type="ORF">CAEBREN_30699</name>
</gene>
<evidence type="ECO:0000256" key="2">
    <source>
        <dbReference type="ARBA" id="ARBA00015003"/>
    </source>
</evidence>
<dbReference type="Proteomes" id="UP000008068">
    <property type="component" value="Unassembled WGS sequence"/>
</dbReference>
<dbReference type="PANTHER" id="PTHR12658">
    <property type="entry name" value="BETA-TUBULIN COFACTOR D"/>
    <property type="match status" value="1"/>
</dbReference>
<dbReference type="Pfam" id="PF12612">
    <property type="entry name" value="TFCD_C"/>
    <property type="match status" value="1"/>
</dbReference>
<accession>G0NLL0</accession>
<dbReference type="Pfam" id="PF25767">
    <property type="entry name" value="ARM_TBCD_2nd"/>
    <property type="match status" value="1"/>
</dbReference>
<dbReference type="HOGENOM" id="CLU_003043_0_0_1"/>
<dbReference type="SUPFAM" id="SSF48371">
    <property type="entry name" value="ARM repeat"/>
    <property type="match status" value="2"/>
</dbReference>
<comment type="similarity">
    <text evidence="1">Belongs to the TBCD family.</text>
</comment>
<evidence type="ECO:0000256" key="3">
    <source>
        <dbReference type="ARBA" id="ARBA00023186"/>
    </source>
</evidence>
<keyword evidence="8" id="KW-1185">Reference proteome</keyword>
<dbReference type="STRING" id="135651.G0NLL0"/>
<keyword evidence="4" id="KW-0812">Transmembrane</keyword>
<dbReference type="AlphaFoldDB" id="G0NLL0"/>
<dbReference type="GO" id="GO:0007021">
    <property type="term" value="P:tubulin complex assembly"/>
    <property type="evidence" value="ECO:0007669"/>
    <property type="project" value="InterPro"/>
</dbReference>
<keyword evidence="3" id="KW-0143">Chaperone</keyword>
<name>G0NLL0_CAEBE</name>
<dbReference type="Gene3D" id="1.25.10.10">
    <property type="entry name" value="Leucine-rich Repeat Variant"/>
    <property type="match status" value="2"/>
</dbReference>
<evidence type="ECO:0000313" key="7">
    <source>
        <dbReference type="EMBL" id="EGT33373.1"/>
    </source>
</evidence>
<sequence>MDEESLADESGDGIIGCLPSVVDLHHIEELKELVGQLPVILNKEELDETAVELAFLRYYRILHLYQEQPRLLDKWIPDLVLTLVDYVVLIDNKDPSKRDINRLCRESLNYISELCIVRGFKTIVRILPHQVHLLDPLLQTLEYYEQSPLLDHNQRNVLLMWLWIVVKNPFDLRRFDPTGDPDVVITRIMNVALHYMQWDWNRTQTSAALIIAQCLSRCDGLPKVPSFLSRLLDSIRTHHNSKKTLLSDLLLLLAILKHVDRRVLSSQMSTIHESIKFLYPIDEKKGSLICKCLVKVAQRIGLIAMKPRTCKWSYSRGKRLLEGMLNDESISHESEKSNGKAHDENIWNDESELDNPEIVEWSLMYVLEALSHPDTSVRWSAAKGVGRITARLPNVDLATQVVASIIEGHFGEVAEYSSWHSHGACMALAELAHRGVLLPSLLEDVVPALELSLVFEDAMGKHQNGNQVRDAACYAVWALSRTYDPVTMAPYLQRLASSLLCGALFDREVNLRRAASAALQEMVGRQKNVSNGISLIQAVDYFGVTNRQKCYEHHCVPLANYPAYSSVILRHLMTKKITHWDAKIREQAALSLEKISASALESISDNYFVDSLEEFLNLSSEAKMSPLLRHGYLLASAHLVKGLSSRHVDISSKFPDIAHIPEVLRSYCDVTTQPGALIRRTLCKYIELISASKIVPLTSEQKNQWMSILFGMLTDSRENIRIMAKSAASEFVTTYLSKDADLTQIVKSKIINTFTSCSDETERIGMGMLSEIIHADAIDIELFEALCDTILKSTTNTSKWAAARQQTIMAINQIAVQASTEMFERIGDKCFETLYKAMSDYTTNARGDIGRFVREASMCAMADILILAKVEPSLYNEHVIKCARQMVQQSAERISRTRECACACLKKLIDCETTGRYLPYLETLILIFADPTDFISDRNIFQLKPLLDIGEEFYENLILGIVVSAGGLAEGTQKSAKLLLLEHQREICGNKPVSFIYSKINIVRRIQKLDQFLSTCTELFRKAKKVARIGNSFMQVLPQVFGNLGVYEECPESSESIVEMVEIMRMITVTSSLMSRQRLLIDSLGELLNAGKKSKVYRTALTIVIVIFVPILFVFFQILDTLNSEQPILRKSAAERLYEHFCCAEEIDDEVLELLAATNWQEETDNVLKNIVAGITEKLA</sequence>
<dbReference type="InParanoid" id="G0NLL0"/>
<dbReference type="Pfam" id="PF23579">
    <property type="entry name" value="ARM_TBCD"/>
    <property type="match status" value="1"/>
</dbReference>
<protein>
    <recommendedName>
        <fullName evidence="2">Tubulin-specific chaperone D</fullName>
    </recommendedName>
</protein>
<dbReference type="GO" id="GO:0034333">
    <property type="term" value="P:adherens junction assembly"/>
    <property type="evidence" value="ECO:0007669"/>
    <property type="project" value="TreeGrafter"/>
</dbReference>
<dbReference type="GO" id="GO:0016328">
    <property type="term" value="C:lateral plasma membrane"/>
    <property type="evidence" value="ECO:0007669"/>
    <property type="project" value="TreeGrafter"/>
</dbReference>
<dbReference type="GO" id="GO:0000226">
    <property type="term" value="P:microtubule cytoskeleton organization"/>
    <property type="evidence" value="ECO:0007669"/>
    <property type="project" value="EnsemblMetazoa"/>
</dbReference>
<proteinExistence type="inferred from homology"/>
<evidence type="ECO:0000256" key="1">
    <source>
        <dbReference type="ARBA" id="ARBA00006853"/>
    </source>
</evidence>
<feature type="transmembrane region" description="Helical" evidence="4">
    <location>
        <begin position="1100"/>
        <end position="1122"/>
    </location>
</feature>
<dbReference type="FunCoup" id="G0NLL0">
    <property type="interactions" value="3477"/>
</dbReference>
<dbReference type="GO" id="GO:0007023">
    <property type="term" value="P:post-chaperonin tubulin folding pathway"/>
    <property type="evidence" value="ECO:0007669"/>
    <property type="project" value="InterPro"/>
</dbReference>
<dbReference type="OrthoDB" id="10253476at2759"/>
<evidence type="ECO:0000313" key="8">
    <source>
        <dbReference type="Proteomes" id="UP000008068"/>
    </source>
</evidence>
<dbReference type="InterPro" id="IPR033162">
    <property type="entry name" value="TBCD"/>
</dbReference>
<evidence type="ECO:0000259" key="5">
    <source>
        <dbReference type="Pfam" id="PF12612"/>
    </source>
</evidence>
<dbReference type="PANTHER" id="PTHR12658:SF0">
    <property type="entry name" value="TUBULIN-SPECIFIC CHAPERONE D"/>
    <property type="match status" value="1"/>
</dbReference>
<dbReference type="GO" id="GO:0005096">
    <property type="term" value="F:GTPase activator activity"/>
    <property type="evidence" value="ECO:0007669"/>
    <property type="project" value="InterPro"/>
</dbReference>
<keyword evidence="4" id="KW-1133">Transmembrane helix</keyword>
<keyword evidence="4" id="KW-0472">Membrane</keyword>
<evidence type="ECO:0000259" key="6">
    <source>
        <dbReference type="Pfam" id="PF25767"/>
    </source>
</evidence>
<dbReference type="GO" id="GO:0048487">
    <property type="term" value="F:beta-tubulin binding"/>
    <property type="evidence" value="ECO:0007669"/>
    <property type="project" value="InterPro"/>
</dbReference>
<reference evidence="8" key="1">
    <citation type="submission" date="2011-07" db="EMBL/GenBank/DDBJ databases">
        <authorList>
            <consortium name="Caenorhabditis brenneri Sequencing and Analysis Consortium"/>
            <person name="Wilson R.K."/>
        </authorList>
    </citation>
    <scope>NUCLEOTIDE SEQUENCE [LARGE SCALE GENOMIC DNA]</scope>
    <source>
        <strain evidence="8">PB2801</strain>
    </source>
</reference>
<dbReference type="InterPro" id="IPR016024">
    <property type="entry name" value="ARM-type_fold"/>
</dbReference>
<dbReference type="EMBL" id="GL379905">
    <property type="protein sequence ID" value="EGT33373.1"/>
    <property type="molecule type" value="Genomic_DNA"/>
</dbReference>
<organism evidence="8">
    <name type="scientific">Caenorhabditis brenneri</name>
    <name type="common">Nematode worm</name>
    <dbReference type="NCBI Taxonomy" id="135651"/>
    <lineage>
        <taxon>Eukaryota</taxon>
        <taxon>Metazoa</taxon>
        <taxon>Ecdysozoa</taxon>
        <taxon>Nematoda</taxon>
        <taxon>Chromadorea</taxon>
        <taxon>Rhabditida</taxon>
        <taxon>Rhabditina</taxon>
        <taxon>Rhabditomorpha</taxon>
        <taxon>Rhabditoidea</taxon>
        <taxon>Rhabditidae</taxon>
        <taxon>Peloderinae</taxon>
        <taxon>Caenorhabditis</taxon>
    </lineage>
</organism>
<dbReference type="GO" id="GO:0070830">
    <property type="term" value="P:bicellular tight junction assembly"/>
    <property type="evidence" value="ECO:0007669"/>
    <property type="project" value="TreeGrafter"/>
</dbReference>